<organism evidence="1 2">
    <name type="scientific">Solibacillus silvestris (strain StLB046)</name>
    <name type="common">Bacillus silvestris</name>
    <dbReference type="NCBI Taxonomy" id="1002809"/>
    <lineage>
        <taxon>Bacteria</taxon>
        <taxon>Bacillati</taxon>
        <taxon>Bacillota</taxon>
        <taxon>Bacilli</taxon>
        <taxon>Bacillales</taxon>
        <taxon>Caryophanaceae</taxon>
        <taxon>Solibacillus</taxon>
    </lineage>
</organism>
<evidence type="ECO:0000313" key="2">
    <source>
        <dbReference type="Proteomes" id="UP000006691"/>
    </source>
</evidence>
<evidence type="ECO:0008006" key="3">
    <source>
        <dbReference type="Google" id="ProtNLM"/>
    </source>
</evidence>
<dbReference type="HOGENOM" id="CLU_191236_0_0_9"/>
<dbReference type="PATRIC" id="fig|1002809.3.peg.2589"/>
<sequence>MNNGSDSTPSLEVIAARLAYAGAAVTTIGDVLSMISAGISLKLLEEQNGQQASASYGSESDFKQMQDEIDKLIRELRQIRKMMGKP</sequence>
<dbReference type="KEGG" id="siv:SSIL_2574"/>
<name>F2F532_SOLSS</name>
<protein>
    <recommendedName>
        <fullName evidence="3">Translation initiation factor 2</fullName>
    </recommendedName>
</protein>
<dbReference type="Proteomes" id="UP000006691">
    <property type="component" value="Chromosome"/>
</dbReference>
<reference evidence="2" key="1">
    <citation type="submission" date="2011-04" db="EMBL/GenBank/DDBJ databases">
        <title>Genome sequence of Solibacillus silvestris StLB046.</title>
        <authorList>
            <person name="Morohoshi T."/>
            <person name="Someya N."/>
            <person name="Ikeda T."/>
        </authorList>
    </citation>
    <scope>NUCLEOTIDE SEQUENCE [LARGE SCALE GENOMIC DNA]</scope>
    <source>
        <strain evidence="2">StLB046</strain>
    </source>
</reference>
<keyword evidence="2" id="KW-1185">Reference proteome</keyword>
<accession>F2F532</accession>
<dbReference type="AlphaFoldDB" id="F2F532"/>
<dbReference type="RefSeq" id="WP_008408455.1">
    <property type="nucleotide sequence ID" value="NC_018065.1"/>
</dbReference>
<evidence type="ECO:0000313" key="1">
    <source>
        <dbReference type="EMBL" id="BAK16997.1"/>
    </source>
</evidence>
<reference evidence="1 2" key="2">
    <citation type="journal article" date="2012" name="J. Biosci. Bioeng.">
        <title>Complete genome sequence and characterization of the N-acylhomoserine lactone-degrading gene of the potato leaf-associated Solibacillus silvestris.</title>
        <authorList>
            <person name="Morohoshi T."/>
            <person name="Tominaga Y."/>
            <person name="Someya N."/>
            <person name="Ikeda T."/>
        </authorList>
    </citation>
    <scope>NUCLEOTIDE SEQUENCE [LARGE SCALE GENOMIC DNA]</scope>
    <source>
        <strain evidence="1 2">StLB046</strain>
    </source>
</reference>
<dbReference type="EMBL" id="AP012157">
    <property type="protein sequence ID" value="BAK16997.1"/>
    <property type="molecule type" value="Genomic_DNA"/>
</dbReference>
<dbReference type="STRING" id="1002809.SSIL_2574"/>
<proteinExistence type="predicted"/>
<gene>
    <name evidence="1" type="ordered locus">SSIL_2574</name>
</gene>